<feature type="region of interest" description="Disordered" evidence="1">
    <location>
        <begin position="265"/>
        <end position="285"/>
    </location>
</feature>
<dbReference type="SUPFAM" id="SSF50729">
    <property type="entry name" value="PH domain-like"/>
    <property type="match status" value="1"/>
</dbReference>
<feature type="compositionally biased region" description="Polar residues" evidence="1">
    <location>
        <begin position="269"/>
        <end position="285"/>
    </location>
</feature>
<dbReference type="RefSeq" id="XP_003738905.2">
    <property type="nucleotide sequence ID" value="XM_003738857.2"/>
</dbReference>
<dbReference type="AlphaFoldDB" id="A0AAJ6QNV1"/>
<gene>
    <name evidence="4" type="primary">LOC100903202</name>
</gene>
<accession>A0AAJ6QNV1</accession>
<evidence type="ECO:0000313" key="3">
    <source>
        <dbReference type="Proteomes" id="UP000694867"/>
    </source>
</evidence>
<keyword evidence="3" id="KW-1185">Reference proteome</keyword>
<dbReference type="InterPro" id="IPR011993">
    <property type="entry name" value="PH-like_dom_sf"/>
</dbReference>
<reference evidence="4" key="1">
    <citation type="submission" date="2025-08" db="UniProtKB">
        <authorList>
            <consortium name="RefSeq"/>
        </authorList>
    </citation>
    <scope>IDENTIFICATION</scope>
</reference>
<dbReference type="PROSITE" id="PS50003">
    <property type="entry name" value="PH_DOMAIN"/>
    <property type="match status" value="1"/>
</dbReference>
<evidence type="ECO:0000256" key="1">
    <source>
        <dbReference type="SAM" id="MobiDB-lite"/>
    </source>
</evidence>
<organism evidence="3 4">
    <name type="scientific">Galendromus occidentalis</name>
    <name type="common">western predatory mite</name>
    <dbReference type="NCBI Taxonomy" id="34638"/>
    <lineage>
        <taxon>Eukaryota</taxon>
        <taxon>Metazoa</taxon>
        <taxon>Ecdysozoa</taxon>
        <taxon>Arthropoda</taxon>
        <taxon>Chelicerata</taxon>
        <taxon>Arachnida</taxon>
        <taxon>Acari</taxon>
        <taxon>Parasitiformes</taxon>
        <taxon>Mesostigmata</taxon>
        <taxon>Gamasina</taxon>
        <taxon>Phytoseioidea</taxon>
        <taxon>Phytoseiidae</taxon>
        <taxon>Typhlodrominae</taxon>
        <taxon>Galendromus</taxon>
    </lineage>
</organism>
<name>A0AAJ6QNV1_9ACAR</name>
<dbReference type="KEGG" id="goe:100903202"/>
<protein>
    <submittedName>
        <fullName evidence="4">Uncharacterized protein LOC100903202</fullName>
    </submittedName>
</protein>
<sequence length="774" mass="86759">MTSITDREFVDPGTLRSFASSEVAFCVDEDEGGGESDDAKPEDLSENSVAPDDGSVAPDDGSVLQSTPVNGPPPSHEASLPSAIKSLPVDDIGIVNLPKRAQKSKSIFSRLSSIAEKSFSSPLRTKRTPSDIIEEPDLETVPFDENNNTMGSLDSHPRTPPGDGTTLPESHCGCTECKEAVAQDRVAFCERASEISCSLASLTTTHNSPRATKEPFGKFPVSDEEDNDDANTSILCEEKPERNPRISDGVQRLSKFLHSTVRAGRKSISKSNSRSGFDSETSSNTIGARSCRTFHGEDSRSIRENVFLSRCLRKLASAVSIHRYSHETGSIKTDIDDGSIDNDQISVSNNSLMFVLLSPKPGEVEFDHLIWGSGDDNGSQKVPRDPALRSVLEELRSIMLTQEVVVKQASKALDECSSLVRKQADGIIFAEQLLNIASQSYFSAERELHRLLDGGVFEPQKDHVALEKISFQLPEFRSPINLLQSYFLVLVKCGHRLRSSELICVASLRERWLTVENWKRYTEDKDQNTDCVFEFNRPDWRIDIEVYFVCKRRRASLASLDRIARLMDNRGPPSREMGSNRNVEVRKSSFGLLGKATLSKEDIIEKSAVYLTQSHGYAPFRSQIFFEGKAFVHSRVSYEAYLIVKDFNGRFGSKGQMRTFSARLSNQRLDFFERYDNSDEKAEPRETILLNDIPEESVVVDNDDCTYFYDFTLKLNESKESWLHLCTNSREDTDLWIDQLRLALREPSVTDLQSLSSRPDATVPVRHFQSDFLE</sequence>
<dbReference type="Gene3D" id="2.30.29.30">
    <property type="entry name" value="Pleckstrin-homology domain (PH domain)/Phosphotyrosine-binding domain (PTB)"/>
    <property type="match status" value="1"/>
</dbReference>
<evidence type="ECO:0000313" key="4">
    <source>
        <dbReference type="RefSeq" id="XP_003738905.2"/>
    </source>
</evidence>
<proteinExistence type="predicted"/>
<dbReference type="Proteomes" id="UP000694867">
    <property type="component" value="Unplaced"/>
</dbReference>
<feature type="region of interest" description="Disordered" evidence="1">
    <location>
        <begin position="28"/>
        <end position="87"/>
    </location>
</feature>
<feature type="region of interest" description="Disordered" evidence="1">
    <location>
        <begin position="205"/>
        <end position="229"/>
    </location>
</feature>
<dbReference type="InterPro" id="IPR001849">
    <property type="entry name" value="PH_domain"/>
</dbReference>
<evidence type="ECO:0000259" key="2">
    <source>
        <dbReference type="PROSITE" id="PS50003"/>
    </source>
</evidence>
<feature type="region of interest" description="Disordered" evidence="1">
    <location>
        <begin position="141"/>
        <end position="169"/>
    </location>
</feature>
<dbReference type="GeneID" id="100903202"/>
<feature type="domain" description="PH" evidence="2">
    <location>
        <begin position="635"/>
        <end position="745"/>
    </location>
</feature>